<sequence length="654" mass="75090">MAIPRFVRHVKRPHGFYVKMIAVTLLGLCFIFIWSMFSSSSTSLIFQRSSFSDIAEPVAAYERGRDYGVQPKKKEVDKEKVVDEKKVESDSRGKDEKKEESGESANDNGGKKDEKEKLDQKKEKFDPNKQNITDGQEESEQEESDGRKEGEDEVGEDKEGEGERDGENNEEIEGDGNLNALEEEEPLEKIEHETRTTGKKRKKLGPLFEKRTHYSWKICSVRSKHNYIPCIDIERATQKLQSYRHHERSCPKTPPMCLVSLPPKGYEIPVHWPESKSKILYKNVEHPRLASFIKNQSWVVQSEEHLTFPQNQSEFKGGALHYIDSIVEMVPDIEWGKNIRVVLDVGCTDSSFADTLLDKAVLTLSLGLKDDLVDLAQVSLERGFPTIVSPFRTRRVPFPSGAFDVIHCGGCTIPWHSNGGKLLLEINRILRPGGYFILSTRHDSIEEEEAMLTLTASMCWNTLAHKTEEISEVGVKIYQKPESNDIFELRRKKNPSICKEDENPDVAWYVPIKTCLHTIPTSIEQHGSEWPEEWPKRLENYPEWLDNKENVVADTEHWKAIVEKSYLVGMGINWSHVRNIMDMKSIYGGCNQPIGIVVEMDRILRPGGWVIIRDKVEILDSLETILRSLHWDIRMTYGKDKEGIMCAQKTYWRP</sequence>
<dbReference type="PANTHER" id="PTHR10108">
    <property type="entry name" value="SAM-DEPENDENT METHYLTRANSFERASE"/>
    <property type="match status" value="1"/>
</dbReference>
<keyword evidence="6" id="KW-1133">Transmembrane helix</keyword>
<keyword evidence="6" id="KW-0472">Membrane</keyword>
<dbReference type="EMBL" id="JACGCM010002752">
    <property type="protein sequence ID" value="KAF6136271.1"/>
    <property type="molecule type" value="Genomic_DNA"/>
</dbReference>
<dbReference type="InterPro" id="IPR029063">
    <property type="entry name" value="SAM-dependent_MTases_sf"/>
</dbReference>
<keyword evidence="3 6" id="KW-0489">Methyltransferase</keyword>
<keyword evidence="6" id="KW-0808">Transferase</keyword>
<keyword evidence="6" id="KW-0325">Glycoprotein</keyword>
<evidence type="ECO:0000256" key="7">
    <source>
        <dbReference type="SAM" id="MobiDB-lite"/>
    </source>
</evidence>
<dbReference type="GO" id="GO:0008168">
    <property type="term" value="F:methyltransferase activity"/>
    <property type="evidence" value="ECO:0007669"/>
    <property type="project" value="UniProtKB-UniRule"/>
</dbReference>
<keyword evidence="4 6" id="KW-0735">Signal-anchor</keyword>
<dbReference type="PANTHER" id="PTHR10108:SF1102">
    <property type="entry name" value="METHYLTRANSFERASE PMT28-RELATED"/>
    <property type="match status" value="1"/>
</dbReference>
<keyword evidence="6" id="KW-0812">Transmembrane</keyword>
<evidence type="ECO:0000256" key="4">
    <source>
        <dbReference type="ARBA" id="ARBA00022968"/>
    </source>
</evidence>
<dbReference type="Proteomes" id="UP000541444">
    <property type="component" value="Unassembled WGS sequence"/>
</dbReference>
<dbReference type="GO" id="GO:0032259">
    <property type="term" value="P:methylation"/>
    <property type="evidence" value="ECO:0007669"/>
    <property type="project" value="UniProtKB-KW"/>
</dbReference>
<dbReference type="EC" id="2.1.1.-" evidence="6"/>
<feature type="transmembrane region" description="Helical" evidence="6">
    <location>
        <begin position="16"/>
        <end position="37"/>
    </location>
</feature>
<comment type="caution">
    <text evidence="8">The sequence shown here is derived from an EMBL/GenBank/DDBJ whole genome shotgun (WGS) entry which is preliminary data.</text>
</comment>
<gene>
    <name evidence="8" type="ORF">GIB67_042756</name>
</gene>
<evidence type="ECO:0000313" key="9">
    <source>
        <dbReference type="Proteomes" id="UP000541444"/>
    </source>
</evidence>
<dbReference type="Pfam" id="PF03141">
    <property type="entry name" value="Methyltransf_29"/>
    <property type="match status" value="2"/>
</dbReference>
<evidence type="ECO:0000256" key="5">
    <source>
        <dbReference type="ARBA" id="ARBA00037847"/>
    </source>
</evidence>
<evidence type="ECO:0000256" key="2">
    <source>
        <dbReference type="ARBA" id="ARBA00008361"/>
    </source>
</evidence>
<reference evidence="8 9" key="1">
    <citation type="journal article" date="2020" name="IScience">
        <title>Genome Sequencing of the Endangered Kingdonia uniflora (Circaeasteraceae, Ranunculales) Reveals Potential Mechanisms of Evolutionary Specialization.</title>
        <authorList>
            <person name="Sun Y."/>
            <person name="Deng T."/>
            <person name="Zhang A."/>
            <person name="Moore M.J."/>
            <person name="Landis J.B."/>
            <person name="Lin N."/>
            <person name="Zhang H."/>
            <person name="Zhang X."/>
            <person name="Huang J."/>
            <person name="Zhang X."/>
            <person name="Sun H."/>
            <person name="Wang H."/>
        </authorList>
    </citation>
    <scope>NUCLEOTIDE SEQUENCE [LARGE SCALE GENOMIC DNA]</scope>
    <source>
        <strain evidence="8">TB1705</strain>
        <tissue evidence="8">Leaf</tissue>
    </source>
</reference>
<evidence type="ECO:0000256" key="3">
    <source>
        <dbReference type="ARBA" id="ARBA00022603"/>
    </source>
</evidence>
<evidence type="ECO:0000313" key="8">
    <source>
        <dbReference type="EMBL" id="KAF6136271.1"/>
    </source>
</evidence>
<organism evidence="8 9">
    <name type="scientific">Kingdonia uniflora</name>
    <dbReference type="NCBI Taxonomy" id="39325"/>
    <lineage>
        <taxon>Eukaryota</taxon>
        <taxon>Viridiplantae</taxon>
        <taxon>Streptophyta</taxon>
        <taxon>Embryophyta</taxon>
        <taxon>Tracheophyta</taxon>
        <taxon>Spermatophyta</taxon>
        <taxon>Magnoliopsida</taxon>
        <taxon>Ranunculales</taxon>
        <taxon>Circaeasteraceae</taxon>
        <taxon>Kingdonia</taxon>
    </lineage>
</organism>
<accession>A0A7J7L0Y0</accession>
<dbReference type="AlphaFoldDB" id="A0A7J7L0Y0"/>
<protein>
    <recommendedName>
        <fullName evidence="6">Methyltransferase</fullName>
        <ecNumber evidence="6">2.1.1.-</ecNumber>
    </recommendedName>
</protein>
<dbReference type="OrthoDB" id="2013972at2759"/>
<feature type="compositionally biased region" description="Basic and acidic residues" evidence="7">
    <location>
        <begin position="109"/>
        <end position="127"/>
    </location>
</feature>
<feature type="compositionally biased region" description="Basic and acidic residues" evidence="7">
    <location>
        <begin position="70"/>
        <end position="101"/>
    </location>
</feature>
<comment type="similarity">
    <text evidence="2 6">Belongs to the methyltransferase superfamily.</text>
</comment>
<feature type="region of interest" description="Disordered" evidence="7">
    <location>
        <begin position="70"/>
        <end position="198"/>
    </location>
</feature>
<name>A0A7J7L0Y0_9MAGN</name>
<dbReference type="CDD" id="cd02440">
    <property type="entry name" value="AdoMet_MTases"/>
    <property type="match status" value="1"/>
</dbReference>
<feature type="compositionally biased region" description="Basic and acidic residues" evidence="7">
    <location>
        <begin position="187"/>
        <end position="196"/>
    </location>
</feature>
<evidence type="ECO:0000256" key="1">
    <source>
        <dbReference type="ARBA" id="ARBA00004606"/>
    </source>
</evidence>
<evidence type="ECO:0000256" key="6">
    <source>
        <dbReference type="RuleBase" id="RU366043"/>
    </source>
</evidence>
<dbReference type="Gene3D" id="3.40.50.150">
    <property type="entry name" value="Vaccinia Virus protein VP39"/>
    <property type="match status" value="1"/>
</dbReference>
<dbReference type="GO" id="GO:0005802">
    <property type="term" value="C:trans-Golgi network"/>
    <property type="evidence" value="ECO:0007669"/>
    <property type="project" value="TreeGrafter"/>
</dbReference>
<comment type="subcellular location">
    <subcellularLocation>
        <location evidence="5">Endomembrane system</location>
        <topology evidence="5">Single-pass membrane protein</topology>
    </subcellularLocation>
    <subcellularLocation>
        <location evidence="1 6">Membrane</location>
        <topology evidence="1 6">Single-pass type II membrane protein</topology>
    </subcellularLocation>
</comment>
<feature type="compositionally biased region" description="Acidic residues" evidence="7">
    <location>
        <begin position="151"/>
        <end position="160"/>
    </location>
</feature>
<dbReference type="SUPFAM" id="SSF53335">
    <property type="entry name" value="S-adenosyl-L-methionine-dependent methyltransferases"/>
    <property type="match status" value="1"/>
</dbReference>
<dbReference type="InterPro" id="IPR004159">
    <property type="entry name" value="Put_SAM_MeTrfase"/>
</dbReference>
<proteinExistence type="inferred from homology"/>
<dbReference type="GO" id="GO:0016020">
    <property type="term" value="C:membrane"/>
    <property type="evidence" value="ECO:0007669"/>
    <property type="project" value="UniProtKB-SubCell"/>
</dbReference>
<keyword evidence="9" id="KW-1185">Reference proteome</keyword>
<dbReference type="GO" id="GO:0005768">
    <property type="term" value="C:endosome"/>
    <property type="evidence" value="ECO:0007669"/>
    <property type="project" value="TreeGrafter"/>
</dbReference>